<dbReference type="EMBL" id="ABJD02000101">
    <property type="protein sequence ID" value="EDU58358.1"/>
    <property type="molecule type" value="Genomic_DNA"/>
</dbReference>
<reference evidence="1 2" key="3">
    <citation type="submission" date="2008-05" db="EMBL/GenBank/DDBJ databases">
        <authorList>
            <person name="Fulton L."/>
            <person name="Clifton S."/>
            <person name="Fulton B."/>
            <person name="Xu J."/>
            <person name="Minx P."/>
            <person name="Pepin K.H."/>
            <person name="Johnson M."/>
            <person name="Thiruvilangam P."/>
            <person name="Bhonagiri V."/>
            <person name="Nash W.E."/>
            <person name="Mardis E.R."/>
            <person name="Wilson R.K."/>
        </authorList>
    </citation>
    <scope>NUCLEOTIDE SEQUENCE [LARGE SCALE GENOMIC DNA]</scope>
    <source>
        <strain evidence="1 2">ATCC 25827</strain>
    </source>
</reference>
<comment type="caution">
    <text evidence="1">The sequence shown here is derived from an EMBL/GenBank/DDBJ whole genome shotgun (WGS) entry which is preliminary data.</text>
</comment>
<gene>
    <name evidence="1" type="ORF">PROSTU_01530</name>
</gene>
<proteinExistence type="predicted"/>
<evidence type="ECO:0000313" key="2">
    <source>
        <dbReference type="Proteomes" id="UP000004506"/>
    </source>
</evidence>
<dbReference type="RefSeq" id="WP_004917712.1">
    <property type="nucleotide sequence ID" value="NZ_DS607663.1"/>
</dbReference>
<evidence type="ECO:0000313" key="1">
    <source>
        <dbReference type="EMBL" id="EDU58358.1"/>
    </source>
</evidence>
<reference evidence="2" key="1">
    <citation type="submission" date="2008-04" db="EMBL/GenBank/DDBJ databases">
        <title>Draft genome sequence of Providencia stuartii (ATCC 25827).</title>
        <authorList>
            <person name="Sudarsanam P."/>
            <person name="Ley R."/>
            <person name="Guruge J."/>
            <person name="Turnbaugh P.J."/>
            <person name="Mahowald M."/>
            <person name="Liep D."/>
            <person name="Gordon J."/>
        </authorList>
    </citation>
    <scope>NUCLEOTIDE SEQUENCE [LARGE SCALE GENOMIC DNA]</scope>
    <source>
        <strain evidence="2">ATCC 25827</strain>
    </source>
</reference>
<name>A0AA86YV79_PROST</name>
<organism evidence="1 2">
    <name type="scientific">Providencia stuartii ATCC 25827</name>
    <dbReference type="NCBI Taxonomy" id="471874"/>
    <lineage>
        <taxon>Bacteria</taxon>
        <taxon>Pseudomonadati</taxon>
        <taxon>Pseudomonadota</taxon>
        <taxon>Gammaproteobacteria</taxon>
        <taxon>Enterobacterales</taxon>
        <taxon>Morganellaceae</taxon>
        <taxon>Providencia</taxon>
    </lineage>
</organism>
<reference evidence="2" key="2">
    <citation type="submission" date="2008-04" db="EMBL/GenBank/DDBJ databases">
        <title>Draft genome sequence of Providencia stuartii(ATCC 25827).</title>
        <authorList>
            <person name="Sudarsanam P."/>
            <person name="Ley R."/>
            <person name="Guruge J."/>
            <person name="Turnbaugh P.J."/>
            <person name="Mahowald M."/>
            <person name="Liep D."/>
            <person name="Gordon J."/>
        </authorList>
    </citation>
    <scope>NUCLEOTIDE SEQUENCE [LARGE SCALE GENOMIC DNA]</scope>
    <source>
        <strain evidence="2">ATCC 25827</strain>
    </source>
</reference>
<accession>A0AA86YV79</accession>
<dbReference type="AlphaFoldDB" id="A0AA86YV79"/>
<protein>
    <recommendedName>
        <fullName evidence="3">DUF2235 domain-containing protein</fullName>
    </recommendedName>
</protein>
<sequence>MNNDKRASTDSNIAATNKAKQAQECKLGNCSRTLHIGLFFDGVGRNKDLDEPNGKLSNIAKLFYAYKNAEEITVNNDYWKFYISGLGTPYNEVNNSERNYINTNLNDEFQSNIQDSIRDTSLEAGFDYAIGKDGFKKIEELVSPKGQVKMFAEAGFDAAAKIGIEATPFLRDNEFIAYNFVTGVET</sequence>
<evidence type="ECO:0008006" key="3">
    <source>
        <dbReference type="Google" id="ProtNLM"/>
    </source>
</evidence>
<dbReference type="Proteomes" id="UP000004506">
    <property type="component" value="Unassembled WGS sequence"/>
</dbReference>